<reference evidence="3" key="3">
    <citation type="submission" date="2025-09" db="UniProtKB">
        <authorList>
            <consortium name="Ensembl"/>
        </authorList>
    </citation>
    <scope>IDENTIFICATION</scope>
</reference>
<sequence length="113" mass="13311">MAWRRQRRSRSTRAELQFSVSRVDRYLREGNYCRRLSASTPVLLAGILEYLTSNILMLAAEEAFIRGKKRITPEHLCWVIQNNRQLSQLFKENTKSLDDLLFPLVCPERNTVR</sequence>
<dbReference type="InterPro" id="IPR002119">
    <property type="entry name" value="Histone_H2A"/>
</dbReference>
<reference evidence="3" key="2">
    <citation type="submission" date="2025-08" db="UniProtKB">
        <authorList>
            <consortium name="Ensembl"/>
        </authorList>
    </citation>
    <scope>IDENTIFICATION</scope>
</reference>
<dbReference type="SMART" id="SM00414">
    <property type="entry name" value="H2A"/>
    <property type="match status" value="1"/>
</dbReference>
<name>A0A8C8UH69_PERMB</name>
<evidence type="ECO:0000259" key="2">
    <source>
        <dbReference type="Pfam" id="PF00125"/>
    </source>
</evidence>
<dbReference type="Pfam" id="PF00125">
    <property type="entry name" value="Histone"/>
    <property type="match status" value="1"/>
</dbReference>
<dbReference type="GO" id="GO:0003677">
    <property type="term" value="F:DNA binding"/>
    <property type="evidence" value="ECO:0007669"/>
    <property type="project" value="UniProtKB-KW"/>
</dbReference>
<dbReference type="Ensembl" id="ENSPEMT00000040101.1">
    <property type="protein sequence ID" value="ENSPEMP00000031192.1"/>
    <property type="gene ID" value="ENSPEMG00000026179.1"/>
</dbReference>
<evidence type="ECO:0000313" key="3">
    <source>
        <dbReference type="Ensembl" id="ENSPEMP00000031192.1"/>
    </source>
</evidence>
<dbReference type="PANTHER" id="PTHR23430">
    <property type="entry name" value="HISTONE H2A"/>
    <property type="match status" value="1"/>
</dbReference>
<feature type="domain" description="Core Histone H2A/H2B/H3" evidence="2">
    <location>
        <begin position="5"/>
        <end position="80"/>
    </location>
</feature>
<dbReference type="GO" id="GO:0046982">
    <property type="term" value="F:protein heterodimerization activity"/>
    <property type="evidence" value="ECO:0007669"/>
    <property type="project" value="InterPro"/>
</dbReference>
<organism evidence="3 4">
    <name type="scientific">Peromyscus maniculatus bairdii</name>
    <name type="common">Prairie deer mouse</name>
    <dbReference type="NCBI Taxonomy" id="230844"/>
    <lineage>
        <taxon>Eukaryota</taxon>
        <taxon>Metazoa</taxon>
        <taxon>Chordata</taxon>
        <taxon>Craniata</taxon>
        <taxon>Vertebrata</taxon>
        <taxon>Euteleostomi</taxon>
        <taxon>Mammalia</taxon>
        <taxon>Eutheria</taxon>
        <taxon>Euarchontoglires</taxon>
        <taxon>Glires</taxon>
        <taxon>Rodentia</taxon>
        <taxon>Myomorpha</taxon>
        <taxon>Muroidea</taxon>
        <taxon>Cricetidae</taxon>
        <taxon>Neotominae</taxon>
        <taxon>Peromyscus</taxon>
    </lineage>
</organism>
<dbReference type="GO" id="GO:0005634">
    <property type="term" value="C:nucleus"/>
    <property type="evidence" value="ECO:0007669"/>
    <property type="project" value="UniProtKB-SubCell"/>
</dbReference>
<proteinExistence type="inferred from homology"/>
<evidence type="ECO:0000256" key="1">
    <source>
        <dbReference type="RuleBase" id="RU003767"/>
    </source>
</evidence>
<keyword evidence="4" id="KW-1185">Reference proteome</keyword>
<keyword evidence="1" id="KW-0539">Nucleus</keyword>
<comment type="similarity">
    <text evidence="1">Belongs to the histone H2A family.</text>
</comment>
<dbReference type="PRINTS" id="PR00620">
    <property type="entry name" value="HISTONEH2A"/>
</dbReference>
<dbReference type="InterPro" id="IPR009072">
    <property type="entry name" value="Histone-fold"/>
</dbReference>
<dbReference type="Gene3D" id="1.10.20.10">
    <property type="entry name" value="Histone, subunit A"/>
    <property type="match status" value="1"/>
</dbReference>
<dbReference type="SUPFAM" id="SSF47113">
    <property type="entry name" value="Histone-fold"/>
    <property type="match status" value="1"/>
</dbReference>
<dbReference type="AlphaFoldDB" id="A0A8C8UH69"/>
<dbReference type="GO" id="GO:0000786">
    <property type="term" value="C:nucleosome"/>
    <property type="evidence" value="ECO:0007669"/>
    <property type="project" value="UniProtKB-KW"/>
</dbReference>
<comment type="subunit">
    <text evidence="1">The nucleosome is a histone octamer containing two molecules each of H2A, H2B, H3 and H4 assembled in one H3-H4 heterotetramer and two H2A-H2B heterodimers. The octamer wraps approximately 147 bp of DNA.</text>
</comment>
<comment type="subcellular location">
    <subcellularLocation>
        <location evidence="1">Nucleus</location>
    </subcellularLocation>
</comment>
<protein>
    <recommendedName>
        <fullName evidence="1">Histone H2A</fullName>
    </recommendedName>
</protein>
<dbReference type="CDD" id="cd00074">
    <property type="entry name" value="HFD_H2A"/>
    <property type="match status" value="1"/>
</dbReference>
<keyword evidence="1" id="KW-0238">DNA-binding</keyword>
<dbReference type="InterPro" id="IPR007125">
    <property type="entry name" value="H2A/H2B/H3"/>
</dbReference>
<evidence type="ECO:0000313" key="4">
    <source>
        <dbReference type="Proteomes" id="UP000694547"/>
    </source>
</evidence>
<dbReference type="GeneTree" id="ENSGT00940000162492"/>
<dbReference type="Proteomes" id="UP000694547">
    <property type="component" value="Chromosome X"/>
</dbReference>
<reference evidence="3 4" key="1">
    <citation type="submission" date="2018-10" db="EMBL/GenBank/DDBJ databases">
        <title>Improved assembly of the deer mouse Peromyscus maniculatus genome.</title>
        <authorList>
            <person name="Lassance J.-M."/>
            <person name="Hoekstra H.E."/>
        </authorList>
    </citation>
    <scope>NUCLEOTIDE SEQUENCE [LARGE SCALE GENOMIC DNA]</scope>
</reference>
<keyword evidence="1" id="KW-0158">Chromosome</keyword>
<accession>A0A8C8UH69</accession>
<keyword evidence="1" id="KW-0544">Nucleosome core</keyword>
<dbReference type="GO" id="GO:0030527">
    <property type="term" value="F:structural constituent of chromatin"/>
    <property type="evidence" value="ECO:0007669"/>
    <property type="project" value="InterPro"/>
</dbReference>